<dbReference type="SUPFAM" id="SSF48452">
    <property type="entry name" value="TPR-like"/>
    <property type="match status" value="1"/>
</dbReference>
<dbReference type="InterPro" id="IPR019734">
    <property type="entry name" value="TPR_rpt"/>
</dbReference>
<sequence>MLNSEKMLASIQSQDLKAAETYFEKALKEDDSETLLALGDYLQTIGFYPQAKQVYLQLQAEFPEVHINLAQMANEDGHTEEAFRHLDAIGPDSPDYIRALLVKADLYDAEGLSDVAREKLLEASQLSSEPLILFGLAEIDLNLGYFQEAIHYYAQLDNRAILEDTGISTYERIGRAYANMGKFETAIEFLEKAVEIEFEEATVFELAVLLYEQEEYQKANLYFKQLDSMNPDFPGYEYVYAQSLHKEHKTQEALRLLQQGLAKNDFDSRLLLLASQFSYELHQPKEAESYLERALEVAEDDEEALMRLSNLYLEEERFEEVVNLNRKDIENVLTRWNIAKAYRELERDEDALRIFEELSADLSDNPDFLQDYIYLLLAFGDKDKAKLLLEHYLQLVPDDANMADLKEQL</sequence>
<dbReference type="SUPFAM" id="SSF81901">
    <property type="entry name" value="HCP-like"/>
    <property type="match status" value="1"/>
</dbReference>
<feature type="repeat" description="TPR" evidence="1">
    <location>
        <begin position="167"/>
        <end position="200"/>
    </location>
</feature>
<accession>G5JVN1</accession>
<dbReference type="Pfam" id="PF12895">
    <property type="entry name" value="ANAPC3"/>
    <property type="match status" value="1"/>
</dbReference>
<protein>
    <submittedName>
        <fullName evidence="2">Tetratricopeptide repeat protein</fullName>
    </submittedName>
</protein>
<keyword evidence="3" id="KW-1185">Reference proteome</keyword>
<dbReference type="PROSITE" id="PS50005">
    <property type="entry name" value="TPR"/>
    <property type="match status" value="1"/>
</dbReference>
<dbReference type="AlphaFoldDB" id="G5JVN1"/>
<evidence type="ECO:0000313" key="2">
    <source>
        <dbReference type="EMBL" id="EHJ51950.1"/>
    </source>
</evidence>
<proteinExistence type="predicted"/>
<dbReference type="InterPro" id="IPR011990">
    <property type="entry name" value="TPR-like_helical_dom_sf"/>
</dbReference>
<dbReference type="RefSeq" id="WP_003079373.1">
    <property type="nucleotide sequence ID" value="NZ_AEUW02000001.1"/>
</dbReference>
<comment type="caution">
    <text evidence="2">The sequence shown here is derived from an EMBL/GenBank/DDBJ whole genome shotgun (WGS) entry which is preliminary data.</text>
</comment>
<evidence type="ECO:0000313" key="3">
    <source>
        <dbReference type="Proteomes" id="UP000003573"/>
    </source>
</evidence>
<dbReference type="PANTHER" id="PTHR12558:SF13">
    <property type="entry name" value="CELL DIVISION CYCLE PROTEIN 27 HOMOLOG"/>
    <property type="match status" value="1"/>
</dbReference>
<reference evidence="2 3" key="1">
    <citation type="journal article" date="2014" name="Int. J. Syst. Evol. Microbiol.">
        <title>Phylogenomics and the dynamic genome evolution of the genus Streptococcus.</title>
        <authorList>
            <consortium name="The Broad Institute Genome Sequencing Platform"/>
            <person name="Richards V.P."/>
            <person name="Palmer S.R."/>
            <person name="Pavinski Bitar P.D."/>
            <person name="Qin X."/>
            <person name="Weinstock G.M."/>
            <person name="Highlander S.K."/>
            <person name="Town C.D."/>
            <person name="Burne R.A."/>
            <person name="Stanhope M.J."/>
        </authorList>
    </citation>
    <scope>NUCLEOTIDE SEQUENCE [LARGE SCALE GENOMIC DNA]</scope>
    <source>
        <strain evidence="2 3">NCTC 11558</strain>
    </source>
</reference>
<dbReference type="STRING" id="764298.STRMA_0887"/>
<dbReference type="Gene3D" id="1.25.40.10">
    <property type="entry name" value="Tetratricopeptide repeat domain"/>
    <property type="match status" value="2"/>
</dbReference>
<dbReference type="eggNOG" id="COG0457">
    <property type="taxonomic scope" value="Bacteria"/>
</dbReference>
<dbReference type="OrthoDB" id="2080803at2"/>
<dbReference type="Proteomes" id="UP000003573">
    <property type="component" value="Unassembled WGS sequence"/>
</dbReference>
<dbReference type="PROSITE" id="PS50293">
    <property type="entry name" value="TPR_REGION"/>
    <property type="match status" value="1"/>
</dbReference>
<gene>
    <name evidence="2" type="ORF">STRMA_0887</name>
</gene>
<dbReference type="EMBL" id="AEUW02000001">
    <property type="protein sequence ID" value="EHJ51950.1"/>
    <property type="molecule type" value="Genomic_DNA"/>
</dbReference>
<keyword evidence="1" id="KW-0802">TPR repeat</keyword>
<evidence type="ECO:0000256" key="1">
    <source>
        <dbReference type="PROSITE-ProRule" id="PRU00339"/>
    </source>
</evidence>
<dbReference type="PANTHER" id="PTHR12558">
    <property type="entry name" value="CELL DIVISION CYCLE 16,23,27"/>
    <property type="match status" value="1"/>
</dbReference>
<name>G5JVN1_9STRE</name>
<dbReference type="SMART" id="SM00028">
    <property type="entry name" value="TPR"/>
    <property type="match status" value="2"/>
</dbReference>
<dbReference type="Pfam" id="PF14559">
    <property type="entry name" value="TPR_19"/>
    <property type="match status" value="1"/>
</dbReference>
<organism evidence="2 3">
    <name type="scientific">Streptococcus macacae NCTC 11558</name>
    <dbReference type="NCBI Taxonomy" id="764298"/>
    <lineage>
        <taxon>Bacteria</taxon>
        <taxon>Bacillati</taxon>
        <taxon>Bacillota</taxon>
        <taxon>Bacilli</taxon>
        <taxon>Lactobacillales</taxon>
        <taxon>Streptococcaceae</taxon>
        <taxon>Streptococcus</taxon>
    </lineage>
</organism>